<keyword evidence="1" id="KW-0812">Transmembrane</keyword>
<evidence type="ECO:0000256" key="1">
    <source>
        <dbReference type="SAM" id="Phobius"/>
    </source>
</evidence>
<gene>
    <name evidence="2" type="ORF">DFR76_10199</name>
</gene>
<dbReference type="Proteomes" id="UP000254869">
    <property type="component" value="Unassembled WGS sequence"/>
</dbReference>
<dbReference type="AlphaFoldDB" id="A0A370IGJ9"/>
<keyword evidence="3" id="KW-1185">Reference proteome</keyword>
<proteinExistence type="predicted"/>
<accession>A0A370IGJ9</accession>
<keyword evidence="1" id="KW-1133">Transmembrane helix</keyword>
<organism evidence="2 3">
    <name type="scientific">Nocardia pseudobrasiliensis</name>
    <dbReference type="NCBI Taxonomy" id="45979"/>
    <lineage>
        <taxon>Bacteria</taxon>
        <taxon>Bacillati</taxon>
        <taxon>Actinomycetota</taxon>
        <taxon>Actinomycetes</taxon>
        <taxon>Mycobacteriales</taxon>
        <taxon>Nocardiaceae</taxon>
        <taxon>Nocardia</taxon>
    </lineage>
</organism>
<reference evidence="2 3" key="1">
    <citation type="submission" date="2018-07" db="EMBL/GenBank/DDBJ databases">
        <title>Genomic Encyclopedia of Type Strains, Phase IV (KMG-IV): sequencing the most valuable type-strain genomes for metagenomic binning, comparative biology and taxonomic classification.</title>
        <authorList>
            <person name="Goeker M."/>
        </authorList>
    </citation>
    <scope>NUCLEOTIDE SEQUENCE [LARGE SCALE GENOMIC DNA]</scope>
    <source>
        <strain evidence="2 3">DSM 44290</strain>
    </source>
</reference>
<evidence type="ECO:0000313" key="3">
    <source>
        <dbReference type="Proteomes" id="UP000254869"/>
    </source>
</evidence>
<sequence>MAFERGLLVEALLPRGWLVLVAVVLGIAVFVALLVLLLVSGSDFHEPATDIPKGSCYPFCTASPEPAPPGWQ</sequence>
<dbReference type="RefSeq" id="WP_068001764.1">
    <property type="nucleotide sequence ID" value="NZ_QQBC01000001.1"/>
</dbReference>
<evidence type="ECO:0000313" key="2">
    <source>
        <dbReference type="EMBL" id="RDI68564.1"/>
    </source>
</evidence>
<keyword evidence="1" id="KW-0472">Membrane</keyword>
<protein>
    <submittedName>
        <fullName evidence="2">Uncharacterized protein</fullName>
    </submittedName>
</protein>
<feature type="transmembrane region" description="Helical" evidence="1">
    <location>
        <begin position="17"/>
        <end position="39"/>
    </location>
</feature>
<name>A0A370IGJ9_9NOCA</name>
<comment type="caution">
    <text evidence="2">The sequence shown here is derived from an EMBL/GenBank/DDBJ whole genome shotgun (WGS) entry which is preliminary data.</text>
</comment>
<dbReference type="EMBL" id="QQBC01000001">
    <property type="protein sequence ID" value="RDI68564.1"/>
    <property type="molecule type" value="Genomic_DNA"/>
</dbReference>